<dbReference type="GO" id="GO:0044773">
    <property type="term" value="P:mitotic DNA damage checkpoint signaling"/>
    <property type="evidence" value="ECO:0007669"/>
    <property type="project" value="TreeGrafter"/>
</dbReference>
<dbReference type="InterPro" id="IPR011009">
    <property type="entry name" value="Kinase-like_dom_sf"/>
</dbReference>
<name>A0A0M0J8V6_9EUKA</name>
<sequence>MAAAGAPLGGRYQLVADSTGKIDILGSGAFGIVCRAVDLQQNTTVALKLIFKAPGEPLRVGGELVLQHIQPHANVVRLFDYYPSMSSTELPMTHLAESLDPERPFPKSVFRTFRNGRFVAPMDAIEIAVLVFECIEGKELFDWLMEDGPEWWSGRDSVNKRPAESDVRGVMAGLVRAVAHLHSMGVCHLDLKLENVKLAAAAAGVPPSERARLLDFGFAEAGPNIGQLRCGPCGTETYMAPEMHTALPYDGCKADVFALGVCLYTLANKSPPWTHTQ</sequence>
<keyword evidence="1" id="KW-0547">Nucleotide-binding</keyword>
<comment type="caution">
    <text evidence="3">The sequence shown here is derived from an EMBL/GenBank/DDBJ whole genome shotgun (WGS) entry which is preliminary data.</text>
</comment>
<keyword evidence="3" id="KW-0808">Transferase</keyword>
<organism evidence="3 4">
    <name type="scientific">Chrysochromulina tobinii</name>
    <dbReference type="NCBI Taxonomy" id="1460289"/>
    <lineage>
        <taxon>Eukaryota</taxon>
        <taxon>Haptista</taxon>
        <taxon>Haptophyta</taxon>
        <taxon>Prymnesiophyceae</taxon>
        <taxon>Prymnesiales</taxon>
        <taxon>Chrysochromulinaceae</taxon>
        <taxon>Chrysochromulina</taxon>
    </lineage>
</organism>
<dbReference type="EMBL" id="JWZX01003228">
    <property type="protein sequence ID" value="KOO23006.1"/>
    <property type="molecule type" value="Genomic_DNA"/>
</dbReference>
<dbReference type="InterPro" id="IPR017441">
    <property type="entry name" value="Protein_kinase_ATP_BS"/>
</dbReference>
<dbReference type="OrthoDB" id="289250at2759"/>
<gene>
    <name evidence="3" type="ORF">Ctob_006732</name>
</gene>
<dbReference type="GO" id="GO:0004674">
    <property type="term" value="F:protein serine/threonine kinase activity"/>
    <property type="evidence" value="ECO:0007669"/>
    <property type="project" value="TreeGrafter"/>
</dbReference>
<feature type="domain" description="Protein kinase" evidence="2">
    <location>
        <begin position="19"/>
        <end position="277"/>
    </location>
</feature>
<dbReference type="PROSITE" id="PS50011">
    <property type="entry name" value="PROTEIN_KINASE_DOM"/>
    <property type="match status" value="1"/>
</dbReference>
<reference evidence="4" key="1">
    <citation type="journal article" date="2015" name="PLoS Genet.">
        <title>Genome Sequence and Transcriptome Analyses of Chrysochromulina tobin: Metabolic Tools for Enhanced Algal Fitness in the Prominent Order Prymnesiales (Haptophyceae).</title>
        <authorList>
            <person name="Hovde B.T."/>
            <person name="Deodato C.R."/>
            <person name="Hunsperger H.M."/>
            <person name="Ryken S.A."/>
            <person name="Yost W."/>
            <person name="Jha R.K."/>
            <person name="Patterson J."/>
            <person name="Monnat R.J. Jr."/>
            <person name="Barlow S.B."/>
            <person name="Starkenburg S.R."/>
            <person name="Cattolico R.A."/>
        </authorList>
    </citation>
    <scope>NUCLEOTIDE SEQUENCE</scope>
    <source>
        <strain evidence="4">CCMP291</strain>
    </source>
</reference>
<evidence type="ECO:0000256" key="1">
    <source>
        <dbReference type="PROSITE-ProRule" id="PRU10141"/>
    </source>
</evidence>
<evidence type="ECO:0000313" key="3">
    <source>
        <dbReference type="EMBL" id="KOO23006.1"/>
    </source>
</evidence>
<dbReference type="SMART" id="SM00220">
    <property type="entry name" value="S_TKc"/>
    <property type="match status" value="1"/>
</dbReference>
<dbReference type="PANTHER" id="PTHR44167">
    <property type="entry name" value="OVARIAN-SPECIFIC SERINE/THREONINE-PROTEIN KINASE LOK-RELATED"/>
    <property type="match status" value="1"/>
</dbReference>
<keyword evidence="4" id="KW-1185">Reference proteome</keyword>
<evidence type="ECO:0000313" key="4">
    <source>
        <dbReference type="Proteomes" id="UP000037460"/>
    </source>
</evidence>
<dbReference type="Gene3D" id="3.30.200.20">
    <property type="entry name" value="Phosphorylase Kinase, domain 1"/>
    <property type="match status" value="1"/>
</dbReference>
<keyword evidence="1" id="KW-0067">ATP-binding</keyword>
<feature type="binding site" evidence="1">
    <location>
        <position position="52"/>
    </location>
    <ligand>
        <name>ATP</name>
        <dbReference type="ChEBI" id="CHEBI:30616"/>
    </ligand>
</feature>
<dbReference type="GO" id="GO:0005524">
    <property type="term" value="F:ATP binding"/>
    <property type="evidence" value="ECO:0007669"/>
    <property type="project" value="UniProtKB-UniRule"/>
</dbReference>
<evidence type="ECO:0000259" key="2">
    <source>
        <dbReference type="PROSITE" id="PS50011"/>
    </source>
</evidence>
<dbReference type="InterPro" id="IPR000719">
    <property type="entry name" value="Prot_kinase_dom"/>
</dbReference>
<proteinExistence type="predicted"/>
<protein>
    <submittedName>
        <fullName evidence="3">Protein kinase domain containing protein</fullName>
    </submittedName>
</protein>
<accession>A0A0M0J8V6</accession>
<dbReference type="Pfam" id="PF00069">
    <property type="entry name" value="Pkinase"/>
    <property type="match status" value="1"/>
</dbReference>
<dbReference type="GO" id="GO:0005634">
    <property type="term" value="C:nucleus"/>
    <property type="evidence" value="ECO:0007669"/>
    <property type="project" value="TreeGrafter"/>
</dbReference>
<dbReference type="Gene3D" id="1.10.510.10">
    <property type="entry name" value="Transferase(Phosphotransferase) domain 1"/>
    <property type="match status" value="1"/>
</dbReference>
<dbReference type="AlphaFoldDB" id="A0A0M0J8V6"/>
<dbReference type="Proteomes" id="UP000037460">
    <property type="component" value="Unassembled WGS sequence"/>
</dbReference>
<dbReference type="PANTHER" id="PTHR44167:SF30">
    <property type="entry name" value="PHOSPHORYLASE KINASE"/>
    <property type="match status" value="1"/>
</dbReference>
<keyword evidence="3" id="KW-0418">Kinase</keyword>
<dbReference type="PROSITE" id="PS00107">
    <property type="entry name" value="PROTEIN_KINASE_ATP"/>
    <property type="match status" value="1"/>
</dbReference>
<dbReference type="SUPFAM" id="SSF56112">
    <property type="entry name" value="Protein kinase-like (PK-like)"/>
    <property type="match status" value="1"/>
</dbReference>
<feature type="non-terminal residue" evidence="3">
    <location>
        <position position="277"/>
    </location>
</feature>